<accession>A0ABR6VGT6</accession>
<name>A0ABR6VGT6_9FIRM</name>
<dbReference type="PROSITE" id="PS51208">
    <property type="entry name" value="AUTOTRANSPORTER"/>
    <property type="match status" value="1"/>
</dbReference>
<keyword evidence="4" id="KW-1185">Reference proteome</keyword>
<reference evidence="3 4" key="1">
    <citation type="submission" date="2020-08" db="EMBL/GenBank/DDBJ databases">
        <authorList>
            <person name="Liu C."/>
            <person name="Sun Q."/>
        </authorList>
    </citation>
    <scope>NUCLEOTIDE SEQUENCE [LARGE SCALE GENOMIC DNA]</scope>
    <source>
        <strain evidence="3 4">NSJ-59</strain>
    </source>
</reference>
<evidence type="ECO:0000259" key="2">
    <source>
        <dbReference type="PROSITE" id="PS51208"/>
    </source>
</evidence>
<feature type="domain" description="Autotransporter" evidence="2">
    <location>
        <begin position="868"/>
        <end position="1149"/>
    </location>
</feature>
<evidence type="ECO:0000313" key="4">
    <source>
        <dbReference type="Proteomes" id="UP000606870"/>
    </source>
</evidence>
<evidence type="ECO:0000313" key="3">
    <source>
        <dbReference type="EMBL" id="MBC3536537.1"/>
    </source>
</evidence>
<gene>
    <name evidence="3" type="ORF">H8J70_04630</name>
</gene>
<dbReference type="InterPro" id="IPR005546">
    <property type="entry name" value="Autotransporte_beta"/>
</dbReference>
<feature type="chain" id="PRO_5046775214" evidence="1">
    <location>
        <begin position="29"/>
        <end position="1149"/>
    </location>
</feature>
<dbReference type="NCBIfam" id="NF038205">
    <property type="entry name" value="Campy_LoFi_RPT"/>
    <property type="match status" value="1"/>
</dbReference>
<dbReference type="InterPro" id="IPR036709">
    <property type="entry name" value="Autotransporte_beta_dom_sf"/>
</dbReference>
<dbReference type="SUPFAM" id="SSF103515">
    <property type="entry name" value="Autotransporter"/>
    <property type="match status" value="1"/>
</dbReference>
<feature type="signal peptide" evidence="1">
    <location>
        <begin position="1"/>
        <end position="28"/>
    </location>
</feature>
<proteinExistence type="predicted"/>
<dbReference type="RefSeq" id="WP_186502692.1">
    <property type="nucleotide sequence ID" value="NZ_JACOGK010000009.1"/>
</dbReference>
<evidence type="ECO:0000256" key="1">
    <source>
        <dbReference type="SAM" id="SignalP"/>
    </source>
</evidence>
<comment type="caution">
    <text evidence="3">The sequence shown here is derived from an EMBL/GenBank/DDBJ whole genome shotgun (WGS) entry which is preliminary data.</text>
</comment>
<protein>
    <submittedName>
        <fullName evidence="3">Autotransporter outer membrane beta-barrel domain-containing protein</fullName>
    </submittedName>
</protein>
<dbReference type="EMBL" id="JACOGK010000009">
    <property type="protein sequence ID" value="MBC3536537.1"/>
    <property type="molecule type" value="Genomic_DNA"/>
</dbReference>
<dbReference type="Gene3D" id="2.40.128.130">
    <property type="entry name" value="Autotransporter beta-domain"/>
    <property type="match status" value="1"/>
</dbReference>
<keyword evidence="1" id="KW-0732">Signal</keyword>
<dbReference type="Proteomes" id="UP000606870">
    <property type="component" value="Unassembled WGS sequence"/>
</dbReference>
<sequence>MQRKHTILYASIMATLLTTTMATMPLYAEDITNQTKTVTSDVTTDVYGGQGTKEGDNVIGNHVTITAPGSVTGRVYSGYTLGGGTANGNTVELDKAAVKTGLDEAALGIDGDAEKYTGSVYGGYISLDASGDVTPASEASNNTVTLKDSTVGGLYIAGGYIKKIVNELGVGLDANTYTKPSDANNNTVTITYDLADPVEYHRIWGGYTPYGDANGNTVSLEGTLSGSGENAKANVTVQSMAFNSHRGSDAYAPIYGGSTDNGNANENTLSLKRVAINDDITGGFGEAGLMNSDGRASASANNNKVYLEDVYMAGLTDYNVHYSDGSYNTHSAGVNSGYSFVSITIESDNLGAQFFGEANDNTAILIGSAATPQLACVDYVYGGYADSNIYFDSAPEDSTITRTYTEAFSANNNTVSLNHYQANEVVGGAAFAVIYDDAESKNDSFSTTATAKNNQVFLTDSIVTGNVLGGSSVSYYDSDIAGAYRLMDHAVDNTVILSGSTVTGYSSEKLFTVGDIVGGFALQGTAAGNTVTLQKNSNAYGVYGGAAGFGTATGNTVNLTESTVTNAYGGVTGLESSLYNSVGWSVPMISSTEDFSSTVTDPTVSTSKANDNTVNMISGTADSLWGGYAQKFGITKVIYTFNAEKREVDESYTTTDYVSGSANNNTVNYYGGTVNKSIIGGQSDSAAANDNVVNLYAALVGENLTLSGGIGQTESKGNTLNVYAKGNSVANVDYFQNYNFYVPAGTAAGDTVLAVTDTADLTDATVKAGVEEATNLSEGQVINLIYDAKGLITDGATYAMMDGKDTVTDAGFVQRQASIWKQDDNTIVIGILKDTTATLNADTKLFAEDRAAAVNLVNTGSDFATTAAYDGALTAWNGDNAVKGDFTPYFVVGGHDLRADTGSYVDTYGLNANLGFVKRTSQNGHTDTLMPFLEYGNGNYTSHLDDGARGDGDQRYIGAGLLARRDLTNGLHYEAMVRAGRTNGDFHGQIDNHLTSYDTSAPYLSAMLGAGKIIKKDTTSIDYYGKVFWTHLGSDSVQVHSDLGTSQYDFDSVDSYRTRLGFRWTKDVSPTTSYYAGLAWNYEFGDNAEARYGTFETPAAGVKGHSALLEIGWQSKIDKEHNWGADLHVTGWTGVQRGVTYSATVSRAF</sequence>
<organism evidence="3 4">
    <name type="scientific">Megasphaera hominis</name>
    <dbReference type="NCBI Taxonomy" id="159836"/>
    <lineage>
        <taxon>Bacteria</taxon>
        <taxon>Bacillati</taxon>
        <taxon>Bacillota</taxon>
        <taxon>Negativicutes</taxon>
        <taxon>Veillonellales</taxon>
        <taxon>Veillonellaceae</taxon>
        <taxon>Megasphaera</taxon>
    </lineage>
</organism>